<name>A0ABD3PX34_9STRA</name>
<organism evidence="3 4">
    <name type="scientific">Cyclotella cryptica</name>
    <dbReference type="NCBI Taxonomy" id="29204"/>
    <lineage>
        <taxon>Eukaryota</taxon>
        <taxon>Sar</taxon>
        <taxon>Stramenopiles</taxon>
        <taxon>Ochrophyta</taxon>
        <taxon>Bacillariophyta</taxon>
        <taxon>Coscinodiscophyceae</taxon>
        <taxon>Thalassiosirophycidae</taxon>
        <taxon>Stephanodiscales</taxon>
        <taxon>Stephanodiscaceae</taxon>
        <taxon>Cyclotella</taxon>
    </lineage>
</organism>
<gene>
    <name evidence="3" type="ORF">HJC23_010771</name>
</gene>
<evidence type="ECO:0000313" key="3">
    <source>
        <dbReference type="EMBL" id="KAL3791911.1"/>
    </source>
</evidence>
<feature type="compositionally biased region" description="Basic residues" evidence="1">
    <location>
        <begin position="74"/>
        <end position="101"/>
    </location>
</feature>
<feature type="transmembrane region" description="Helical" evidence="2">
    <location>
        <begin position="12"/>
        <end position="30"/>
    </location>
</feature>
<dbReference type="AlphaFoldDB" id="A0ABD3PX34"/>
<reference evidence="3 4" key="1">
    <citation type="journal article" date="2020" name="G3 (Bethesda)">
        <title>Improved Reference Genome for Cyclotella cryptica CCMP332, a Model for Cell Wall Morphogenesis, Salinity Adaptation, and Lipid Production in Diatoms (Bacillariophyta).</title>
        <authorList>
            <person name="Roberts W.R."/>
            <person name="Downey K.M."/>
            <person name="Ruck E.C."/>
            <person name="Traller J.C."/>
            <person name="Alverson A.J."/>
        </authorList>
    </citation>
    <scope>NUCLEOTIDE SEQUENCE [LARGE SCALE GENOMIC DNA]</scope>
    <source>
        <strain evidence="3 4">CCMP332</strain>
    </source>
</reference>
<dbReference type="EMBL" id="JABMIG020000108">
    <property type="protein sequence ID" value="KAL3791911.1"/>
    <property type="molecule type" value="Genomic_DNA"/>
</dbReference>
<protein>
    <recommendedName>
        <fullName evidence="5">BZIP domain-containing protein</fullName>
    </recommendedName>
</protein>
<keyword evidence="2" id="KW-0812">Transmembrane</keyword>
<evidence type="ECO:0000313" key="4">
    <source>
        <dbReference type="Proteomes" id="UP001516023"/>
    </source>
</evidence>
<evidence type="ECO:0000256" key="2">
    <source>
        <dbReference type="SAM" id="Phobius"/>
    </source>
</evidence>
<comment type="caution">
    <text evidence="3">The sequence shown here is derived from an EMBL/GenBank/DDBJ whole genome shotgun (WGS) entry which is preliminary data.</text>
</comment>
<sequence>MFKVERSDFSPHVAISLVIISVTPLNVVPVTTLTPFFFLFYFGQAFVAAPASGRVSLPSATSLDMASRINAKQEKRKRNRENMRKFKKGGRRGTSKKKMMRKMLSSAARQEENEFIAKCFITVPPPNSEDNEKA</sequence>
<evidence type="ECO:0008006" key="5">
    <source>
        <dbReference type="Google" id="ProtNLM"/>
    </source>
</evidence>
<evidence type="ECO:0000256" key="1">
    <source>
        <dbReference type="SAM" id="MobiDB-lite"/>
    </source>
</evidence>
<keyword evidence="2" id="KW-0472">Membrane</keyword>
<dbReference type="Proteomes" id="UP001516023">
    <property type="component" value="Unassembled WGS sequence"/>
</dbReference>
<keyword evidence="4" id="KW-1185">Reference proteome</keyword>
<proteinExistence type="predicted"/>
<keyword evidence="2" id="KW-1133">Transmembrane helix</keyword>
<accession>A0ABD3PX34</accession>
<feature type="region of interest" description="Disordered" evidence="1">
    <location>
        <begin position="68"/>
        <end position="104"/>
    </location>
</feature>